<gene>
    <name evidence="3" type="ORF">LCOR_06950.1</name>
</gene>
<evidence type="ECO:0000313" key="4">
    <source>
        <dbReference type="Proteomes" id="UP000027586"/>
    </source>
</evidence>
<evidence type="ECO:0000256" key="2">
    <source>
        <dbReference type="SAM" id="MobiDB-lite"/>
    </source>
</evidence>
<evidence type="ECO:0000256" key="1">
    <source>
        <dbReference type="SAM" id="Coils"/>
    </source>
</evidence>
<dbReference type="VEuPathDB" id="FungiDB:LCOR_06950.1"/>
<reference evidence="3" key="1">
    <citation type="submission" date="2013-08" db="EMBL/GenBank/DDBJ databases">
        <title>Gene expansion shapes genome architecture in the human pathogen Lichtheimia corymbifera: an evolutionary genomics analysis in the ancient terrestrial Mucorales (Mucoromycotina).</title>
        <authorList>
            <person name="Schwartze V.U."/>
            <person name="Winter S."/>
            <person name="Shelest E."/>
            <person name="Marcet-Houben M."/>
            <person name="Horn F."/>
            <person name="Wehner S."/>
            <person name="Hoffmann K."/>
            <person name="Riege K."/>
            <person name="Sammeth M."/>
            <person name="Nowrousian M."/>
            <person name="Valiante V."/>
            <person name="Linde J."/>
            <person name="Jacobsen I.D."/>
            <person name="Marz M."/>
            <person name="Brakhage A.A."/>
            <person name="Gabaldon T."/>
            <person name="Bocker S."/>
            <person name="Voigt K."/>
        </authorList>
    </citation>
    <scope>NUCLEOTIDE SEQUENCE [LARGE SCALE GENOMIC DNA]</scope>
    <source>
        <strain evidence="3">FSU 9682</strain>
    </source>
</reference>
<dbReference type="AlphaFoldDB" id="A0A068S3M0"/>
<comment type="caution">
    <text evidence="3">The sequence shown here is derived from an EMBL/GenBank/DDBJ whole genome shotgun (WGS) entry which is preliminary data.</text>
</comment>
<accession>A0A068S3M0</accession>
<name>A0A068S3M0_9FUNG</name>
<sequence>MAPTTFTPADKLQPVSDGNANDDCDWQKWLKEVEGAESLMDQIEARTDSLQVKVDALLDEIAAPQPPLANEETNDAKPSTNDCNDKQPCKDNE</sequence>
<dbReference type="OrthoDB" id="2236024at2759"/>
<dbReference type="EMBL" id="CBTN010000033">
    <property type="protein sequence ID" value="CDH55846.1"/>
    <property type="molecule type" value="Genomic_DNA"/>
</dbReference>
<keyword evidence="1" id="KW-0175">Coiled coil</keyword>
<dbReference type="Proteomes" id="UP000027586">
    <property type="component" value="Unassembled WGS sequence"/>
</dbReference>
<feature type="coiled-coil region" evidence="1">
    <location>
        <begin position="33"/>
        <end position="60"/>
    </location>
</feature>
<keyword evidence="4" id="KW-1185">Reference proteome</keyword>
<feature type="region of interest" description="Disordered" evidence="2">
    <location>
        <begin position="62"/>
        <end position="93"/>
    </location>
</feature>
<organism evidence="3 4">
    <name type="scientific">Lichtheimia corymbifera JMRC:FSU:9682</name>
    <dbReference type="NCBI Taxonomy" id="1263082"/>
    <lineage>
        <taxon>Eukaryota</taxon>
        <taxon>Fungi</taxon>
        <taxon>Fungi incertae sedis</taxon>
        <taxon>Mucoromycota</taxon>
        <taxon>Mucoromycotina</taxon>
        <taxon>Mucoromycetes</taxon>
        <taxon>Mucorales</taxon>
        <taxon>Lichtheimiaceae</taxon>
        <taxon>Lichtheimia</taxon>
    </lineage>
</organism>
<protein>
    <submittedName>
        <fullName evidence="3">Uncharacterized protein</fullName>
    </submittedName>
</protein>
<proteinExistence type="predicted"/>
<feature type="region of interest" description="Disordered" evidence="2">
    <location>
        <begin position="1"/>
        <end position="22"/>
    </location>
</feature>
<evidence type="ECO:0000313" key="3">
    <source>
        <dbReference type="EMBL" id="CDH55846.1"/>
    </source>
</evidence>
<feature type="compositionally biased region" description="Basic and acidic residues" evidence="2">
    <location>
        <begin position="83"/>
        <end position="93"/>
    </location>
</feature>